<evidence type="ECO:0000313" key="1">
    <source>
        <dbReference type="EMBL" id="MBW47803.1"/>
    </source>
</evidence>
<reference evidence="1" key="1">
    <citation type="submission" date="2018-01" db="EMBL/GenBank/DDBJ databases">
        <title>An insight into the sialome of Amazonian anophelines.</title>
        <authorList>
            <person name="Ribeiro J.M."/>
            <person name="Scarpassa V."/>
            <person name="Calvo E."/>
        </authorList>
    </citation>
    <scope>NUCLEOTIDE SEQUENCE</scope>
    <source>
        <tissue evidence="1">Salivary glands</tissue>
    </source>
</reference>
<dbReference type="AlphaFoldDB" id="A0A2M4B435"/>
<protein>
    <submittedName>
        <fullName evidence="1">Putative secreted protein</fullName>
    </submittedName>
</protein>
<sequence length="68" mass="7518">MTTPMITICLSSSVCCSSGSRQCAPCEPTRRTVCSIQYSVLSRWDCLLGWRSRSPSPRTLPSAHRSKP</sequence>
<accession>A0A2M4B435</accession>
<organism evidence="1">
    <name type="scientific">Anopheles triannulatus</name>
    <dbReference type="NCBI Taxonomy" id="58253"/>
    <lineage>
        <taxon>Eukaryota</taxon>
        <taxon>Metazoa</taxon>
        <taxon>Ecdysozoa</taxon>
        <taxon>Arthropoda</taxon>
        <taxon>Hexapoda</taxon>
        <taxon>Insecta</taxon>
        <taxon>Pterygota</taxon>
        <taxon>Neoptera</taxon>
        <taxon>Endopterygota</taxon>
        <taxon>Diptera</taxon>
        <taxon>Nematocera</taxon>
        <taxon>Culicoidea</taxon>
        <taxon>Culicidae</taxon>
        <taxon>Anophelinae</taxon>
        <taxon>Anopheles</taxon>
    </lineage>
</organism>
<name>A0A2M4B435_9DIPT</name>
<proteinExistence type="predicted"/>
<dbReference type="EMBL" id="GGFK01014482">
    <property type="protein sequence ID" value="MBW47803.1"/>
    <property type="molecule type" value="Transcribed_RNA"/>
</dbReference>